<evidence type="ECO:0000256" key="1">
    <source>
        <dbReference type="SAM" id="Coils"/>
    </source>
</evidence>
<feature type="domain" description="STB6-like N-terminal" evidence="2">
    <location>
        <begin position="9"/>
        <end position="150"/>
    </location>
</feature>
<dbReference type="VEuPathDB" id="FungiDB:RhiirA1_408396"/>
<evidence type="ECO:0000259" key="2">
    <source>
        <dbReference type="Pfam" id="PF25995"/>
    </source>
</evidence>
<dbReference type="VEuPathDB" id="FungiDB:RhiirFUN_006045"/>
<organism evidence="3 4">
    <name type="scientific">Rhizophagus irregularis</name>
    <dbReference type="NCBI Taxonomy" id="588596"/>
    <lineage>
        <taxon>Eukaryota</taxon>
        <taxon>Fungi</taxon>
        <taxon>Fungi incertae sedis</taxon>
        <taxon>Mucoromycota</taxon>
        <taxon>Glomeromycotina</taxon>
        <taxon>Glomeromycetes</taxon>
        <taxon>Glomerales</taxon>
        <taxon>Glomeraceae</taxon>
        <taxon>Rhizophagus</taxon>
    </lineage>
</organism>
<dbReference type="EMBL" id="LLXI01000378">
    <property type="protein sequence ID" value="PKY45346.1"/>
    <property type="molecule type" value="Genomic_DNA"/>
</dbReference>
<dbReference type="AlphaFoldDB" id="A0A2I1GFE8"/>
<evidence type="ECO:0000313" key="4">
    <source>
        <dbReference type="Proteomes" id="UP000234323"/>
    </source>
</evidence>
<dbReference type="PANTHER" id="PTHR31011">
    <property type="entry name" value="PROTEIN STB2-RELATED"/>
    <property type="match status" value="1"/>
</dbReference>
<dbReference type="InterPro" id="IPR038919">
    <property type="entry name" value="STB2/STB2"/>
</dbReference>
<dbReference type="PANTHER" id="PTHR31011:SF2">
    <property type="entry name" value="PROTEIN STB2-RELATED"/>
    <property type="match status" value="1"/>
</dbReference>
<evidence type="ECO:0000313" key="3">
    <source>
        <dbReference type="EMBL" id="PKY45346.1"/>
    </source>
</evidence>
<keyword evidence="4" id="KW-1185">Reference proteome</keyword>
<dbReference type="Pfam" id="PF25995">
    <property type="entry name" value="STB6_N"/>
    <property type="match status" value="1"/>
</dbReference>
<accession>A0A2I1GFE8</accession>
<dbReference type="VEuPathDB" id="FungiDB:FUN_003909"/>
<keyword evidence="1" id="KW-0175">Coiled coil</keyword>
<feature type="coiled-coil region" evidence="1">
    <location>
        <begin position="566"/>
        <end position="611"/>
    </location>
</feature>
<proteinExistence type="predicted"/>
<protein>
    <recommendedName>
        <fullName evidence="2">STB6-like N-terminal domain-containing protein</fullName>
    </recommendedName>
</protein>
<reference evidence="3 4" key="1">
    <citation type="submission" date="2015-10" db="EMBL/GenBank/DDBJ databases">
        <title>Genome analyses suggest a sexual origin of heterokaryosis in a supposedly ancient asexual fungus.</title>
        <authorList>
            <person name="Ropars J."/>
            <person name="Sedzielewska K."/>
            <person name="Noel J."/>
            <person name="Charron P."/>
            <person name="Farinelli L."/>
            <person name="Marton T."/>
            <person name="Kruger M."/>
            <person name="Pelin A."/>
            <person name="Brachmann A."/>
            <person name="Corradi N."/>
        </authorList>
    </citation>
    <scope>NUCLEOTIDE SEQUENCE [LARGE SCALE GENOMIC DNA]</scope>
    <source>
        <strain evidence="3 4">A4</strain>
    </source>
</reference>
<dbReference type="GO" id="GO:0070822">
    <property type="term" value="C:Sin3-type complex"/>
    <property type="evidence" value="ECO:0007669"/>
    <property type="project" value="TreeGrafter"/>
</dbReference>
<gene>
    <name evidence="3" type="ORF">RhiirA4_401089</name>
</gene>
<dbReference type="Proteomes" id="UP000234323">
    <property type="component" value="Unassembled WGS sequence"/>
</dbReference>
<comment type="caution">
    <text evidence="3">The sequence shown here is derived from an EMBL/GenBank/DDBJ whole genome shotgun (WGS) entry which is preliminary data.</text>
</comment>
<dbReference type="OrthoDB" id="19806at2759"/>
<name>A0A2I1GFE8_9GLOM</name>
<dbReference type="InterPro" id="IPR059025">
    <property type="entry name" value="STB6_N"/>
</dbReference>
<sequence>MVVNSRYGKFVFPNQKSILERISNCGDGVRNLGEKELEGYQLYIVEQWACDKIRRPYNTIIVFTGDSAHKVKACVVIIEENKIEHYPEKLKLLFDSLEKDDMTRPKNSGEETIFVTNFNTFPSSLNTILVPDGDYEDHKFEFFLNLNLRKAGCSGRSALSLNPPTDAQIDKFIQTYAVSDSIPFKYAVLELVKLVQISLCIFGLLPQDCMDGLLCDSTEIALREFQNTYHPGIEIRDNILDPTLVAVILTKVVSIRNKLNSLGYQVGKDPFSDTDLFLSGVESFQNAKKINFTRKLDVITVEKIYEAYSRFRNPDAIRVHKVLKSKLDDISTGSSNTSTDIETCNLEEFGKNVQIERLKYLWRGKGDPPEQFLETYWLFHNSRDFGKGLGKSILRGVSGVSGRTAKTGEAIRDGVLGIKDNVTGSFSILVDKRKEKNTYKSSSLPPDYFSQNQHNEVDISYNQGTGLTYNANLQNRGENYVSPTSPHEIGDASKTELSKGSEIKRTRSNSLSTYEFIAEAMSTRVLPSVFRRYSFTNMDLARKQVDGTLILPRRNLDVDIQTYMIYDNLKQRESSLKSLAERLESTVEEYNKQIEELTKSYEERIQNFKSTETEGGEVLDKQRKLSKIVSQIGTNSAKLNYELGVLEEKLREVEEFADTFCLKVQMLQMKVPQSRRSVSILYNFLNYFQDQWKRIITRFYKPKEE</sequence>